<dbReference type="EMBL" id="FQTT01000013">
    <property type="protein sequence ID" value="SHE26312.1"/>
    <property type="molecule type" value="Genomic_DNA"/>
</dbReference>
<protein>
    <recommendedName>
        <fullName evidence="4">DUF5642 domain-containing protein</fullName>
    </recommendedName>
</protein>
<keyword evidence="3" id="KW-1185">Reference proteome</keyword>
<dbReference type="AlphaFoldDB" id="A0A1M4S273"/>
<sequence>MRRARSLRSFLPLVLASFLLAGCGHGGAGQEATATPEPIPTTALTLADVPGATSQAAYPGMRVEVICKRIESSIYKRVLLSEPDHAVTVEYEVGDATVYETLALALTTIRPNGSFASIAKDIAACDGTKEETQFWSVGPPESETGAFHATEGLPDTLAGFTITTTGEDGAQHHIERIYAAVTTNNGQEPGIIVLTTVSNTNQPGAPAPLDLLDAALQRADATLDPTAITTDLGPHTTPQPTNTP</sequence>
<feature type="chain" id="PRO_5039277941" description="DUF5642 domain-containing protein" evidence="1">
    <location>
        <begin position="22"/>
        <end position="244"/>
    </location>
</feature>
<name>A0A1M4S273_9ACTO</name>
<evidence type="ECO:0000313" key="3">
    <source>
        <dbReference type="Proteomes" id="UP000184291"/>
    </source>
</evidence>
<accession>A0A1M4S273</accession>
<keyword evidence="1" id="KW-0732">Signal</keyword>
<evidence type="ECO:0000313" key="2">
    <source>
        <dbReference type="EMBL" id="SHE26312.1"/>
    </source>
</evidence>
<dbReference type="OrthoDB" id="3262759at2"/>
<evidence type="ECO:0008006" key="4">
    <source>
        <dbReference type="Google" id="ProtNLM"/>
    </source>
</evidence>
<dbReference type="PROSITE" id="PS51257">
    <property type="entry name" value="PROKAR_LIPOPROTEIN"/>
    <property type="match status" value="1"/>
</dbReference>
<gene>
    <name evidence="2" type="ORF">ACGLYG10_2562</name>
</gene>
<organism evidence="2 3">
    <name type="scientific">Actinomyces glycerinitolerans</name>
    <dbReference type="NCBI Taxonomy" id="1892869"/>
    <lineage>
        <taxon>Bacteria</taxon>
        <taxon>Bacillati</taxon>
        <taxon>Actinomycetota</taxon>
        <taxon>Actinomycetes</taxon>
        <taxon>Actinomycetales</taxon>
        <taxon>Actinomycetaceae</taxon>
        <taxon>Actinomyces</taxon>
    </lineage>
</organism>
<dbReference type="RefSeq" id="WP_139240984.1">
    <property type="nucleotide sequence ID" value="NZ_FQTT01000013.1"/>
</dbReference>
<reference evidence="3" key="1">
    <citation type="submission" date="2016-09" db="EMBL/GenBank/DDBJ databases">
        <authorList>
            <person name="Strepis N."/>
        </authorList>
    </citation>
    <scope>NUCLEOTIDE SEQUENCE [LARGE SCALE GENOMIC DNA]</scope>
</reference>
<proteinExistence type="predicted"/>
<dbReference type="STRING" id="1892869.ACGLYG10_2562"/>
<dbReference type="Proteomes" id="UP000184291">
    <property type="component" value="Unassembled WGS sequence"/>
</dbReference>
<evidence type="ECO:0000256" key="1">
    <source>
        <dbReference type="SAM" id="SignalP"/>
    </source>
</evidence>
<feature type="signal peptide" evidence="1">
    <location>
        <begin position="1"/>
        <end position="21"/>
    </location>
</feature>